<dbReference type="Proteomes" id="UP000536179">
    <property type="component" value="Unassembled WGS sequence"/>
</dbReference>
<evidence type="ECO:0000313" key="1">
    <source>
        <dbReference type="EMBL" id="MBB3205188.1"/>
    </source>
</evidence>
<accession>A0A7W5DVB0</accession>
<evidence type="ECO:0000313" key="2">
    <source>
        <dbReference type="Proteomes" id="UP000536179"/>
    </source>
</evidence>
<name>A0A7W5DVB0_9BACT</name>
<keyword evidence="2" id="KW-1185">Reference proteome</keyword>
<reference evidence="1 2" key="1">
    <citation type="submission" date="2020-08" db="EMBL/GenBank/DDBJ databases">
        <title>Genomic Encyclopedia of Type Strains, Phase III (KMG-III): the genomes of soil and plant-associated and newly described type strains.</title>
        <authorList>
            <person name="Whitman W."/>
        </authorList>
    </citation>
    <scope>NUCLEOTIDE SEQUENCE [LARGE SCALE GENOMIC DNA]</scope>
    <source>
        <strain evidence="1 2">CECT 8075</strain>
    </source>
</reference>
<dbReference type="EMBL" id="JACHXU010000002">
    <property type="protein sequence ID" value="MBB3205188.1"/>
    <property type="molecule type" value="Genomic_DNA"/>
</dbReference>
<proteinExistence type="predicted"/>
<dbReference type="AlphaFoldDB" id="A0A7W5DVB0"/>
<organism evidence="1 2">
    <name type="scientific">Aporhodopirellula rubra</name>
    <dbReference type="NCBI Taxonomy" id="980271"/>
    <lineage>
        <taxon>Bacteria</taxon>
        <taxon>Pseudomonadati</taxon>
        <taxon>Planctomycetota</taxon>
        <taxon>Planctomycetia</taxon>
        <taxon>Pirellulales</taxon>
        <taxon>Pirellulaceae</taxon>
        <taxon>Aporhodopirellula</taxon>
    </lineage>
</organism>
<protein>
    <submittedName>
        <fullName evidence="1">Uncharacterized protein</fullName>
    </submittedName>
</protein>
<sequence>MRSRILDQCAADDALFAMRDLHARFRRVTPTKQIRWFDCLEAMPNTGQHELLTNQIEFQNPAAAIG</sequence>
<comment type="caution">
    <text evidence="1">The sequence shown here is derived from an EMBL/GenBank/DDBJ whole genome shotgun (WGS) entry which is preliminary data.</text>
</comment>
<gene>
    <name evidence="1" type="ORF">FHS27_000955</name>
</gene>